<dbReference type="GO" id="GO:0006893">
    <property type="term" value="P:Golgi to plasma membrane transport"/>
    <property type="evidence" value="ECO:0007669"/>
    <property type="project" value="TreeGrafter"/>
</dbReference>
<dbReference type="GO" id="GO:0051294">
    <property type="term" value="P:establishment of spindle orientation"/>
    <property type="evidence" value="ECO:0007669"/>
    <property type="project" value="TreeGrafter"/>
</dbReference>
<dbReference type="PRINTS" id="PR00962">
    <property type="entry name" value="LETHAL2GIANT"/>
</dbReference>
<dbReference type="InterPro" id="IPR000664">
    <property type="entry name" value="Lethal2_giant"/>
</dbReference>
<evidence type="ECO:0000256" key="4">
    <source>
        <dbReference type="ARBA" id="ARBA00022737"/>
    </source>
</evidence>
<dbReference type="AlphaFoldDB" id="A0AAW0SUN9"/>
<dbReference type="GO" id="GO:0006887">
    <property type="term" value="P:exocytosis"/>
    <property type="evidence" value="ECO:0007669"/>
    <property type="project" value="UniProtKB-KW"/>
</dbReference>
<evidence type="ECO:0000256" key="3">
    <source>
        <dbReference type="ARBA" id="ARBA00022574"/>
    </source>
</evidence>
<dbReference type="InterPro" id="IPR036322">
    <property type="entry name" value="WD40_repeat_dom_sf"/>
</dbReference>
<name>A0AAW0SUN9_SCYPA</name>
<evidence type="ECO:0000256" key="1">
    <source>
        <dbReference type="ARBA" id="ARBA00008070"/>
    </source>
</evidence>
<gene>
    <name evidence="7" type="ORF">O3P69_019122</name>
</gene>
<dbReference type="InterPro" id="IPR013577">
    <property type="entry name" value="LLGL2"/>
</dbReference>
<organism evidence="7 8">
    <name type="scientific">Scylla paramamosain</name>
    <name type="common">Mud crab</name>
    <dbReference type="NCBI Taxonomy" id="85552"/>
    <lineage>
        <taxon>Eukaryota</taxon>
        <taxon>Metazoa</taxon>
        <taxon>Ecdysozoa</taxon>
        <taxon>Arthropoda</taxon>
        <taxon>Crustacea</taxon>
        <taxon>Multicrustacea</taxon>
        <taxon>Malacostraca</taxon>
        <taxon>Eumalacostraca</taxon>
        <taxon>Eucarida</taxon>
        <taxon>Decapoda</taxon>
        <taxon>Pleocyemata</taxon>
        <taxon>Brachyura</taxon>
        <taxon>Eubrachyura</taxon>
        <taxon>Portunoidea</taxon>
        <taxon>Portunidae</taxon>
        <taxon>Portuninae</taxon>
        <taxon>Scylla</taxon>
    </lineage>
</organism>
<evidence type="ECO:0000256" key="5">
    <source>
        <dbReference type="SAM" id="MobiDB-lite"/>
    </source>
</evidence>
<evidence type="ECO:0000313" key="8">
    <source>
        <dbReference type="Proteomes" id="UP001487740"/>
    </source>
</evidence>
<dbReference type="PANTHER" id="PTHR10241">
    <property type="entry name" value="LETHAL 2 GIANT LARVAE PROTEIN"/>
    <property type="match status" value="1"/>
</dbReference>
<keyword evidence="3" id="KW-0853">WD repeat</keyword>
<sequence length="715" mass="77709">MLKFMKHQQKLTPERIQKQRELFAFSKACYHGFPSKPSALAWDPALRLIALATKGSVIRMYGQPGVEVYGQSDRCDAPITRITFLEGQGRLVSLCEDNSLHLWEMKEAKEEEEGGGGGGGRLRLVHIKSTSLEGKLKRISVVVGGGAGSGGQQLMVGTEGGNIYLLDLTSFTMSDNIIYQDVVMQNVPEDYKLNPGPVEAIAVHPKEATRILIGYQRGLVVLWDTKNLCADQTYVSSQQLESVCWHPDAAHFTTSHNDGSYVEWSAVDSSQPSDGPHTVYGPFPCKPITKILRPPANEGQQYIVFSGGMPRASYGDKNTVTVIEGERHVTFSLSSKVLDFVIVKNKDTGVGSSLVVLAEEEVVFIDLETEDWPAFQAPYLASLHSSAITCAYLAAGVLNEVMDKIKDAGRKQHARLSSRPWPVDGGRLPKEEEEEEGKKKKKEQDILLTGHEDGTVQFWDASSVSLQLLYKLSTSQLFVSEDLGGEGAAAEDDDWPPFRKAGLFDPYSDDPRLGVKKMQMCPYTGMLVVAGTAGQVLVMSPSSEAKELTPQATDVNLVADNDSFVWKSHSKLETRTEAVKLEAGMQPTAILQFFPPASCTSLALHSEWGLVACGTAHGFALFDTAQNKNLLARSTLSPLDLASTADEGPMSRRKSLKKSLRESFRRLRRGRSQRKTGGGGRAGATSPLPPPLPPGKDVGIVGSFEGPLGVLLGGS</sequence>
<dbReference type="GO" id="GO:0030864">
    <property type="term" value="C:cortical actin cytoskeleton"/>
    <property type="evidence" value="ECO:0007669"/>
    <property type="project" value="TreeGrafter"/>
</dbReference>
<feature type="region of interest" description="Disordered" evidence="5">
    <location>
        <begin position="641"/>
        <end position="700"/>
    </location>
</feature>
<evidence type="ECO:0000259" key="6">
    <source>
        <dbReference type="Pfam" id="PF08366"/>
    </source>
</evidence>
<dbReference type="SUPFAM" id="SSF50978">
    <property type="entry name" value="WD40 repeat-like"/>
    <property type="match status" value="1"/>
</dbReference>
<dbReference type="Proteomes" id="UP001487740">
    <property type="component" value="Unassembled WGS sequence"/>
</dbReference>
<comment type="caution">
    <text evidence="7">The sequence shown here is derived from an EMBL/GenBank/DDBJ whole genome shotgun (WGS) entry which is preliminary data.</text>
</comment>
<dbReference type="InterPro" id="IPR015943">
    <property type="entry name" value="WD40/YVTN_repeat-like_dom_sf"/>
</dbReference>
<dbReference type="Pfam" id="PF08366">
    <property type="entry name" value="LLGL"/>
    <property type="match status" value="1"/>
</dbReference>
<reference evidence="7 8" key="1">
    <citation type="submission" date="2023-03" db="EMBL/GenBank/DDBJ databases">
        <title>High-quality genome of Scylla paramamosain provides insights in environmental adaptation.</title>
        <authorList>
            <person name="Zhang L."/>
        </authorList>
    </citation>
    <scope>NUCLEOTIDE SEQUENCE [LARGE SCALE GENOMIC DNA]</scope>
    <source>
        <strain evidence="7">LZ_2023a</strain>
        <tissue evidence="7">Muscle</tissue>
    </source>
</reference>
<dbReference type="Gene3D" id="2.130.10.10">
    <property type="entry name" value="YVTN repeat-like/Quinoprotein amine dehydrogenase"/>
    <property type="match status" value="2"/>
</dbReference>
<dbReference type="EMBL" id="JARAKH010000043">
    <property type="protein sequence ID" value="KAK8379078.1"/>
    <property type="molecule type" value="Genomic_DNA"/>
</dbReference>
<dbReference type="GO" id="GO:0005886">
    <property type="term" value="C:plasma membrane"/>
    <property type="evidence" value="ECO:0007669"/>
    <property type="project" value="TreeGrafter"/>
</dbReference>
<keyword evidence="8" id="KW-1185">Reference proteome</keyword>
<dbReference type="GO" id="GO:0030866">
    <property type="term" value="P:cortical actin cytoskeleton organization"/>
    <property type="evidence" value="ECO:0007669"/>
    <property type="project" value="TreeGrafter"/>
</dbReference>
<dbReference type="SMART" id="SM00320">
    <property type="entry name" value="WD40"/>
    <property type="match status" value="5"/>
</dbReference>
<dbReference type="GO" id="GO:0019905">
    <property type="term" value="F:syntaxin binding"/>
    <property type="evidence" value="ECO:0007669"/>
    <property type="project" value="TreeGrafter"/>
</dbReference>
<dbReference type="InterPro" id="IPR001680">
    <property type="entry name" value="WD40_rpt"/>
</dbReference>
<protein>
    <recommendedName>
        <fullName evidence="6">Lethal giant larvae homologue 2 domain-containing protein</fullName>
    </recommendedName>
</protein>
<evidence type="ECO:0000256" key="2">
    <source>
        <dbReference type="ARBA" id="ARBA00022483"/>
    </source>
</evidence>
<dbReference type="GO" id="GO:0005096">
    <property type="term" value="F:GTPase activator activity"/>
    <property type="evidence" value="ECO:0007669"/>
    <property type="project" value="TreeGrafter"/>
</dbReference>
<proteinExistence type="inferred from homology"/>
<dbReference type="GO" id="GO:0045159">
    <property type="term" value="F:myosin II binding"/>
    <property type="evidence" value="ECO:0007669"/>
    <property type="project" value="TreeGrafter"/>
</dbReference>
<feature type="domain" description="Lethal giant larvae homologue 2" evidence="6">
    <location>
        <begin position="277"/>
        <end position="373"/>
    </location>
</feature>
<accession>A0AAW0SUN9</accession>
<evidence type="ECO:0000313" key="7">
    <source>
        <dbReference type="EMBL" id="KAK8379078.1"/>
    </source>
</evidence>
<comment type="similarity">
    <text evidence="1">Belongs to the WD repeat L(2)GL family.</text>
</comment>
<feature type="region of interest" description="Disordered" evidence="5">
    <location>
        <begin position="413"/>
        <end position="444"/>
    </location>
</feature>
<dbReference type="GO" id="GO:0032878">
    <property type="term" value="P:regulation of establishment or maintenance of cell polarity"/>
    <property type="evidence" value="ECO:0007669"/>
    <property type="project" value="TreeGrafter"/>
</dbReference>
<dbReference type="PANTHER" id="PTHR10241:SF29">
    <property type="entry name" value="LETHAL(2) GIANT LARVAE PROTEIN"/>
    <property type="match status" value="1"/>
</dbReference>
<keyword evidence="4" id="KW-0677">Repeat</keyword>
<keyword evidence="2" id="KW-0268">Exocytosis</keyword>
<dbReference type="GO" id="GO:0008593">
    <property type="term" value="P:regulation of Notch signaling pathway"/>
    <property type="evidence" value="ECO:0007669"/>
    <property type="project" value="TreeGrafter"/>
</dbReference>